<evidence type="ECO:0008006" key="6">
    <source>
        <dbReference type="Google" id="ProtNLM"/>
    </source>
</evidence>
<dbReference type="GO" id="GO:1990904">
    <property type="term" value="C:ribonucleoprotein complex"/>
    <property type="evidence" value="ECO:0007669"/>
    <property type="project" value="UniProtKB-KW"/>
</dbReference>
<dbReference type="SUPFAM" id="SSF74731">
    <property type="entry name" value="Ribosomal protein L20"/>
    <property type="match status" value="1"/>
</dbReference>
<gene>
    <name evidence="4" type="ORF">NMOB1V02_LOCUS6059</name>
</gene>
<dbReference type="GO" id="GO:0005840">
    <property type="term" value="C:ribosome"/>
    <property type="evidence" value="ECO:0007669"/>
    <property type="project" value="UniProtKB-KW"/>
</dbReference>
<name>A0A7R9GDB3_9CRUS</name>
<proteinExistence type="inferred from homology"/>
<dbReference type="EMBL" id="CAJPEX010001203">
    <property type="protein sequence ID" value="CAG0918503.1"/>
    <property type="molecule type" value="Genomic_DNA"/>
</dbReference>
<evidence type="ECO:0000313" key="4">
    <source>
        <dbReference type="EMBL" id="CAD7278351.1"/>
    </source>
</evidence>
<dbReference type="InterPro" id="IPR005813">
    <property type="entry name" value="Ribosomal_bL20"/>
</dbReference>
<dbReference type="GO" id="GO:0019843">
    <property type="term" value="F:rRNA binding"/>
    <property type="evidence" value="ECO:0007669"/>
    <property type="project" value="InterPro"/>
</dbReference>
<dbReference type="Proteomes" id="UP000678499">
    <property type="component" value="Unassembled WGS sequence"/>
</dbReference>
<dbReference type="Gene3D" id="1.10.1900.20">
    <property type="entry name" value="Ribosomal protein L20"/>
    <property type="match status" value="1"/>
</dbReference>
<dbReference type="EMBL" id="OA883240">
    <property type="protein sequence ID" value="CAD7278351.1"/>
    <property type="molecule type" value="Genomic_DNA"/>
</dbReference>
<dbReference type="PRINTS" id="PR00062">
    <property type="entry name" value="RIBOSOMALL20"/>
</dbReference>
<sequence length="146" mass="16972">MVLTSLVLYSRVNLKANVWYDKYWRRRQLFLHSAHFFRRARNIYKLAIRRFRRSMVNATKMRPLKRTDMRELNTARIMAACEELNAPYDGFMEGLARADVALDRKTLAHLANWEPRTFKGLVSVSSGLNDALVCPPPEGVITRGML</sequence>
<dbReference type="GO" id="GO:0003735">
    <property type="term" value="F:structural constituent of ribosome"/>
    <property type="evidence" value="ECO:0007669"/>
    <property type="project" value="InterPro"/>
</dbReference>
<reference evidence="4" key="1">
    <citation type="submission" date="2020-11" db="EMBL/GenBank/DDBJ databases">
        <authorList>
            <person name="Tran Van P."/>
        </authorList>
    </citation>
    <scope>NUCLEOTIDE SEQUENCE</scope>
</reference>
<keyword evidence="3" id="KW-0687">Ribonucleoprotein</keyword>
<dbReference type="PANTHER" id="PTHR10986">
    <property type="entry name" value="39S RIBOSOMAL PROTEIN L20"/>
    <property type="match status" value="1"/>
</dbReference>
<dbReference type="GO" id="GO:0006412">
    <property type="term" value="P:translation"/>
    <property type="evidence" value="ECO:0007669"/>
    <property type="project" value="InterPro"/>
</dbReference>
<evidence type="ECO:0000313" key="5">
    <source>
        <dbReference type="Proteomes" id="UP000678499"/>
    </source>
</evidence>
<organism evidence="4">
    <name type="scientific">Notodromas monacha</name>
    <dbReference type="NCBI Taxonomy" id="399045"/>
    <lineage>
        <taxon>Eukaryota</taxon>
        <taxon>Metazoa</taxon>
        <taxon>Ecdysozoa</taxon>
        <taxon>Arthropoda</taxon>
        <taxon>Crustacea</taxon>
        <taxon>Oligostraca</taxon>
        <taxon>Ostracoda</taxon>
        <taxon>Podocopa</taxon>
        <taxon>Podocopida</taxon>
        <taxon>Cypridocopina</taxon>
        <taxon>Cypridoidea</taxon>
        <taxon>Cyprididae</taxon>
        <taxon>Notodromas</taxon>
    </lineage>
</organism>
<accession>A0A7R9GDB3</accession>
<evidence type="ECO:0000256" key="3">
    <source>
        <dbReference type="ARBA" id="ARBA00023274"/>
    </source>
</evidence>
<protein>
    <recommendedName>
        <fullName evidence="6">39S ribosomal protein L20, mitochondrial</fullName>
    </recommendedName>
</protein>
<evidence type="ECO:0000256" key="2">
    <source>
        <dbReference type="ARBA" id="ARBA00022980"/>
    </source>
</evidence>
<evidence type="ECO:0000256" key="1">
    <source>
        <dbReference type="ARBA" id="ARBA00007698"/>
    </source>
</evidence>
<dbReference type="Pfam" id="PF00453">
    <property type="entry name" value="Ribosomal_L20"/>
    <property type="match status" value="1"/>
</dbReference>
<dbReference type="AlphaFoldDB" id="A0A7R9GDB3"/>
<comment type="similarity">
    <text evidence="1">Belongs to the bacterial ribosomal protein bL20 family.</text>
</comment>
<keyword evidence="2" id="KW-0689">Ribosomal protein</keyword>
<dbReference type="OrthoDB" id="10251781at2759"/>
<dbReference type="InterPro" id="IPR035566">
    <property type="entry name" value="Ribosomal_protein_bL20_C"/>
</dbReference>
<keyword evidence="5" id="KW-1185">Reference proteome</keyword>